<dbReference type="EMBL" id="LVWA01000002">
    <property type="protein sequence ID" value="OKL41836.1"/>
    <property type="molecule type" value="Genomic_DNA"/>
</dbReference>
<protein>
    <recommendedName>
        <fullName evidence="4">DUF1579 domain-containing protein</fullName>
    </recommendedName>
</protein>
<accession>A0A1Q5PI09</accession>
<proteinExistence type="predicted"/>
<dbReference type="Pfam" id="PF07617">
    <property type="entry name" value="DUF1579"/>
    <property type="match status" value="1"/>
</dbReference>
<dbReference type="Proteomes" id="UP000186551">
    <property type="component" value="Unassembled WGS sequence"/>
</dbReference>
<comment type="caution">
    <text evidence="2">The sequence shown here is derived from an EMBL/GenBank/DDBJ whole genome shotgun (WGS) entry which is preliminary data.</text>
</comment>
<keyword evidence="1" id="KW-0732">Signal</keyword>
<dbReference type="OrthoDB" id="850476at2"/>
<feature type="chain" id="PRO_5012614951" description="DUF1579 domain-containing protein" evidence="1">
    <location>
        <begin position="24"/>
        <end position="191"/>
    </location>
</feature>
<evidence type="ECO:0008006" key="4">
    <source>
        <dbReference type="Google" id="ProtNLM"/>
    </source>
</evidence>
<reference evidence="2 3" key="1">
    <citation type="submission" date="2016-03" db="EMBL/GenBank/DDBJ databases">
        <title>Genome sequence of Pontibacter sp. nov., of the family cytophagaceae, isolated from marine sediment of the Yellow Sea, China.</title>
        <authorList>
            <person name="Zhang G."/>
            <person name="Zhang R."/>
        </authorList>
    </citation>
    <scope>NUCLEOTIDE SEQUENCE [LARGE SCALE GENOMIC DNA]</scope>
    <source>
        <strain evidence="2 3">S10-8</strain>
    </source>
</reference>
<dbReference type="InterPro" id="IPR011473">
    <property type="entry name" value="DUF1579"/>
</dbReference>
<dbReference type="STRING" id="1797110.A3841_07380"/>
<organism evidence="2 3">
    <name type="scientific">Pontibacter flavimaris</name>
    <dbReference type="NCBI Taxonomy" id="1797110"/>
    <lineage>
        <taxon>Bacteria</taxon>
        <taxon>Pseudomonadati</taxon>
        <taxon>Bacteroidota</taxon>
        <taxon>Cytophagia</taxon>
        <taxon>Cytophagales</taxon>
        <taxon>Hymenobacteraceae</taxon>
        <taxon>Pontibacter</taxon>
    </lineage>
</organism>
<evidence type="ECO:0000313" key="3">
    <source>
        <dbReference type="Proteomes" id="UP000186551"/>
    </source>
</evidence>
<evidence type="ECO:0000256" key="1">
    <source>
        <dbReference type="SAM" id="SignalP"/>
    </source>
</evidence>
<name>A0A1Q5PI09_9BACT</name>
<feature type="signal peptide" evidence="1">
    <location>
        <begin position="1"/>
        <end position="23"/>
    </location>
</feature>
<dbReference type="AlphaFoldDB" id="A0A1Q5PI09"/>
<keyword evidence="3" id="KW-1185">Reference proteome</keyword>
<gene>
    <name evidence="2" type="ORF">A3841_07380</name>
</gene>
<evidence type="ECO:0000313" key="2">
    <source>
        <dbReference type="EMBL" id="OKL41836.1"/>
    </source>
</evidence>
<dbReference type="RefSeq" id="WP_073850282.1">
    <property type="nucleotide sequence ID" value="NZ_LVWA01000002.1"/>
</dbReference>
<sequence length="191" mass="21450">MKKVMLTLLAAVLLAAAAPATRAQEQTSASLTSEEAHKLLGRLSGNWLVSHYAWQPDRNAYYQSSGKATVSPAHQGSFLHEQTYVRQPDGSQKRQECFLGYSAAKERFELIQADKRNGNTVLLVGQWHPEFHSITLTHPDGLKRGGPNNVEYVYVFLPEGMLLKLVRTLDEEGNYRIQSQDYYAPQHTASF</sequence>